<accession>A0ABR6NIH9</accession>
<gene>
    <name evidence="2" type="ORF">HNP60_001963</name>
</gene>
<keyword evidence="3" id="KW-1185">Reference proteome</keyword>
<feature type="region of interest" description="Disordered" evidence="1">
    <location>
        <begin position="87"/>
        <end position="129"/>
    </location>
</feature>
<evidence type="ECO:0000313" key="3">
    <source>
        <dbReference type="Proteomes" id="UP001138540"/>
    </source>
</evidence>
<feature type="compositionally biased region" description="Basic and acidic residues" evidence="1">
    <location>
        <begin position="28"/>
        <end position="42"/>
    </location>
</feature>
<comment type="caution">
    <text evidence="2">The sequence shown here is derived from an EMBL/GenBank/DDBJ whole genome shotgun (WGS) entry which is preliminary data.</text>
</comment>
<evidence type="ECO:0000313" key="2">
    <source>
        <dbReference type="EMBL" id="MBB5985989.1"/>
    </source>
</evidence>
<reference evidence="2 3" key="1">
    <citation type="submission" date="2020-08" db="EMBL/GenBank/DDBJ databases">
        <title>Exploring microbial biodiversity for novel pathways involved in the catabolism of aromatic compounds derived from lignin.</title>
        <authorList>
            <person name="Elkins J."/>
        </authorList>
    </citation>
    <scope>NUCLEOTIDE SEQUENCE [LARGE SCALE GENOMIC DNA]</scope>
    <source>
        <strain evidence="2 3">B1D3A</strain>
    </source>
</reference>
<evidence type="ECO:0000256" key="1">
    <source>
        <dbReference type="SAM" id="MobiDB-lite"/>
    </source>
</evidence>
<protein>
    <submittedName>
        <fullName evidence="2">Uncharacterized protein (DUF58 family)</fullName>
    </submittedName>
</protein>
<dbReference type="EMBL" id="JACHKA010000001">
    <property type="protein sequence ID" value="MBB5985989.1"/>
    <property type="molecule type" value="Genomic_DNA"/>
</dbReference>
<dbReference type="Proteomes" id="UP001138540">
    <property type="component" value="Unassembled WGS sequence"/>
</dbReference>
<sequence>MDDMKNSALIGKNAKVQIVPDSPGSHMSRLERKMAEREDKPVRPQPTRIGETGYQTLHPTRGWKKVSYKRAKAQQLMGMMLDRATKGVRKTLSPRSDSAHINRHTGKPHEGAREKAKRRGRFCSRSVEA</sequence>
<dbReference type="RefSeq" id="WP_184153011.1">
    <property type="nucleotide sequence ID" value="NZ_JACHKA010000001.1"/>
</dbReference>
<proteinExistence type="predicted"/>
<name>A0ABR6NIH9_9SPHN</name>
<feature type="region of interest" description="Disordered" evidence="1">
    <location>
        <begin position="1"/>
        <end position="56"/>
    </location>
</feature>
<organism evidence="2 3">
    <name type="scientific">Sphingobium lignivorans</name>
    <dbReference type="NCBI Taxonomy" id="2735886"/>
    <lineage>
        <taxon>Bacteria</taxon>
        <taxon>Pseudomonadati</taxon>
        <taxon>Pseudomonadota</taxon>
        <taxon>Alphaproteobacteria</taxon>
        <taxon>Sphingomonadales</taxon>
        <taxon>Sphingomonadaceae</taxon>
        <taxon>Sphingobium</taxon>
    </lineage>
</organism>